<protein>
    <recommendedName>
        <fullName evidence="3">Aldehyde dehydrogenase domain-containing protein</fullName>
    </recommendedName>
</protein>
<sequence length="166" mass="18346">MTIPLSVDVTLPDGKKFTQPTGLFINNEFIKSKSGKTLESINPGTSEINGEVYAAESEDIDYAVECASKAFKSWKKITGVERGKYLYKLADLVEQQRDLLGAMEAWDSGKTKSTNAVFDVDECIAVIRYAASWADKITGKVIQNDPKKFAYTIHEHGGLCTNGPWE</sequence>
<dbReference type="VEuPathDB" id="FungiDB:CAWG_01821"/>
<evidence type="ECO:0000313" key="4">
    <source>
        <dbReference type="EMBL" id="EEQ43583.1"/>
    </source>
</evidence>
<dbReference type="InterPro" id="IPR015590">
    <property type="entry name" value="Aldehyde_DH_dom"/>
</dbReference>
<keyword evidence="5" id="KW-1185">Reference proteome</keyword>
<dbReference type="OMA" id="QRDSHIL"/>
<dbReference type="AlphaFoldDB" id="C4YLV2"/>
<organism evidence="4 5">
    <name type="scientific">Candida albicans (strain WO-1)</name>
    <name type="common">Yeast</name>
    <dbReference type="NCBI Taxonomy" id="294748"/>
    <lineage>
        <taxon>Eukaryota</taxon>
        <taxon>Fungi</taxon>
        <taxon>Dikarya</taxon>
        <taxon>Ascomycota</taxon>
        <taxon>Saccharomycotina</taxon>
        <taxon>Pichiomycetes</taxon>
        <taxon>Debaryomycetaceae</taxon>
        <taxon>Candida/Lodderomyces clade</taxon>
        <taxon>Candida</taxon>
    </lineage>
</organism>
<feature type="domain" description="Aldehyde dehydrogenase" evidence="3">
    <location>
        <begin position="29"/>
        <end position="161"/>
    </location>
</feature>
<gene>
    <name evidence="4" type="ORF">CAWG_01821</name>
</gene>
<comment type="similarity">
    <text evidence="1">Belongs to the aldehyde dehydrogenase family.</text>
</comment>
<dbReference type="PANTHER" id="PTHR43720:SF2">
    <property type="entry name" value="2-AMINOMUCONIC SEMIALDEHYDE DEHYDROGENASE"/>
    <property type="match status" value="1"/>
</dbReference>
<evidence type="ECO:0000259" key="3">
    <source>
        <dbReference type="Pfam" id="PF00171"/>
    </source>
</evidence>
<reference evidence="4 5" key="1">
    <citation type="journal article" date="2009" name="Nature">
        <title>Evolution of pathogenicity and sexual reproduction in eight Candida genomes.</title>
        <authorList>
            <person name="Butler G."/>
            <person name="Rasmussen M.D."/>
            <person name="Lin M.F."/>
            <person name="Santos M.A."/>
            <person name="Sakthikumar S."/>
            <person name="Munro C.A."/>
            <person name="Rheinbay E."/>
            <person name="Grabherr M."/>
            <person name="Forche A."/>
            <person name="Reedy J.L."/>
            <person name="Agrafioti I."/>
            <person name="Arnaud M.B."/>
            <person name="Bates S."/>
            <person name="Brown A.J."/>
            <person name="Brunke S."/>
            <person name="Costanzo M.C."/>
            <person name="Fitzpatrick D.A."/>
            <person name="de Groot P.W."/>
            <person name="Harris D."/>
            <person name="Hoyer L.L."/>
            <person name="Hube B."/>
            <person name="Klis F.M."/>
            <person name="Kodira C."/>
            <person name="Lennard N."/>
            <person name="Logue M.E."/>
            <person name="Martin R."/>
            <person name="Neiman A.M."/>
            <person name="Nikolaou E."/>
            <person name="Quail M.A."/>
            <person name="Quinn J."/>
            <person name="Santos M.C."/>
            <person name="Schmitzberger F.F."/>
            <person name="Sherlock G."/>
            <person name="Shah P."/>
            <person name="Silverstein K.A."/>
            <person name="Skrzypek M.S."/>
            <person name="Soll D."/>
            <person name="Staggs R."/>
            <person name="Stansfield I."/>
            <person name="Stumpf M.P."/>
            <person name="Sudbery P.E."/>
            <person name="Srikantha T."/>
            <person name="Zeng Q."/>
            <person name="Berman J."/>
            <person name="Berriman M."/>
            <person name="Heitman J."/>
            <person name="Gow N.A."/>
            <person name="Lorenz M.C."/>
            <person name="Birren B.W."/>
            <person name="Kellis M."/>
            <person name="Cuomo C.A."/>
        </authorList>
    </citation>
    <scope>NUCLEOTIDE SEQUENCE [LARGE SCALE GENOMIC DNA]</scope>
    <source>
        <strain evidence="4 5">WO-1</strain>
    </source>
</reference>
<dbReference type="GO" id="GO:0004029">
    <property type="term" value="F:aldehyde dehydrogenase (NAD+) activity"/>
    <property type="evidence" value="ECO:0007669"/>
    <property type="project" value="TreeGrafter"/>
</dbReference>
<dbReference type="EMBL" id="CM000309">
    <property type="protein sequence ID" value="EEQ43583.1"/>
    <property type="molecule type" value="Genomic_DNA"/>
</dbReference>
<dbReference type="PaxDb" id="5476-C4YLV2"/>
<dbReference type="InterPro" id="IPR016161">
    <property type="entry name" value="Ald_DH/histidinol_DH"/>
</dbReference>
<proteinExistence type="inferred from homology"/>
<evidence type="ECO:0000256" key="1">
    <source>
        <dbReference type="ARBA" id="ARBA00009986"/>
    </source>
</evidence>
<dbReference type="SUPFAM" id="SSF53720">
    <property type="entry name" value="ALDH-like"/>
    <property type="match status" value="1"/>
</dbReference>
<dbReference type="PANTHER" id="PTHR43720">
    <property type="entry name" value="2-AMINOMUCONIC SEMIALDEHYDE DEHYDROGENASE"/>
    <property type="match status" value="1"/>
</dbReference>
<dbReference type="HOGENOM" id="CLU_005391_6_4_1"/>
<dbReference type="Gene3D" id="3.40.605.10">
    <property type="entry name" value="Aldehyde Dehydrogenase, Chain A, domain 1"/>
    <property type="match status" value="1"/>
</dbReference>
<keyword evidence="2" id="KW-0520">NAD</keyword>
<name>C4YLV2_CANAW</name>
<dbReference type="GO" id="GO:0006598">
    <property type="term" value="P:polyamine catabolic process"/>
    <property type="evidence" value="ECO:0007669"/>
    <property type="project" value="TreeGrafter"/>
</dbReference>
<evidence type="ECO:0000256" key="2">
    <source>
        <dbReference type="ARBA" id="ARBA00023027"/>
    </source>
</evidence>
<evidence type="ECO:0000313" key="5">
    <source>
        <dbReference type="Proteomes" id="UP000001429"/>
    </source>
</evidence>
<dbReference type="InterPro" id="IPR016162">
    <property type="entry name" value="Ald_DH_N"/>
</dbReference>
<dbReference type="Pfam" id="PF00171">
    <property type="entry name" value="Aldedh"/>
    <property type="match status" value="1"/>
</dbReference>
<accession>C4YLV2</accession>
<dbReference type="Proteomes" id="UP000001429">
    <property type="component" value="Chromosome R"/>
</dbReference>